<dbReference type="Proteomes" id="UP001596484">
    <property type="component" value="Unassembled WGS sequence"/>
</dbReference>
<gene>
    <name evidence="2" type="ORF">ACFQS9_21850</name>
</gene>
<protein>
    <recommendedName>
        <fullName evidence="4">Lsr2 protein</fullName>
    </recommendedName>
</protein>
<keyword evidence="3" id="KW-1185">Reference proteome</keyword>
<sequence length="160" mass="16709">MTAQQAHAGEYLLVALRWDQITSKPGQPTDFRRFRRGDVVELTAAEAQRLLKAGAVRHIAQPELDEIVVDPGDEGADSQGGGGVDEGDDRQGGNPAVGVEATGGDTPPPAAASQVARPANVAPKQVWVDYAVANGIDRAAAEDMTKAEIDAEVTSRIGQA</sequence>
<dbReference type="RefSeq" id="WP_378408585.1">
    <property type="nucleotide sequence ID" value="NZ_JBHTCS010000026.1"/>
</dbReference>
<evidence type="ECO:0008006" key="4">
    <source>
        <dbReference type="Google" id="ProtNLM"/>
    </source>
</evidence>
<feature type="region of interest" description="Disordered" evidence="1">
    <location>
        <begin position="64"/>
        <end position="118"/>
    </location>
</feature>
<evidence type="ECO:0000256" key="1">
    <source>
        <dbReference type="SAM" id="MobiDB-lite"/>
    </source>
</evidence>
<reference evidence="3" key="1">
    <citation type="journal article" date="2019" name="Int. J. Syst. Evol. Microbiol.">
        <title>The Global Catalogue of Microorganisms (GCM) 10K type strain sequencing project: providing services to taxonomists for standard genome sequencing and annotation.</title>
        <authorList>
            <consortium name="The Broad Institute Genomics Platform"/>
            <consortium name="The Broad Institute Genome Sequencing Center for Infectious Disease"/>
            <person name="Wu L."/>
            <person name="Ma J."/>
        </authorList>
    </citation>
    <scope>NUCLEOTIDE SEQUENCE [LARGE SCALE GENOMIC DNA]</scope>
    <source>
        <strain evidence="3">ICMP 19430</strain>
    </source>
</reference>
<accession>A0ABW2S475</accession>
<comment type="caution">
    <text evidence="2">The sequence shown here is derived from an EMBL/GenBank/DDBJ whole genome shotgun (WGS) entry which is preliminary data.</text>
</comment>
<dbReference type="EMBL" id="JBHTCS010000026">
    <property type="protein sequence ID" value="MFC7450546.1"/>
    <property type="molecule type" value="Genomic_DNA"/>
</dbReference>
<feature type="compositionally biased region" description="Acidic residues" evidence="1">
    <location>
        <begin position="64"/>
        <end position="76"/>
    </location>
</feature>
<name>A0ABW2S475_9NOCA</name>
<evidence type="ECO:0000313" key="3">
    <source>
        <dbReference type="Proteomes" id="UP001596484"/>
    </source>
</evidence>
<evidence type="ECO:0000313" key="2">
    <source>
        <dbReference type="EMBL" id="MFC7450546.1"/>
    </source>
</evidence>
<organism evidence="2 3">
    <name type="scientific">Rhodococcus daqingensis</name>
    <dbReference type="NCBI Taxonomy" id="2479363"/>
    <lineage>
        <taxon>Bacteria</taxon>
        <taxon>Bacillati</taxon>
        <taxon>Actinomycetota</taxon>
        <taxon>Actinomycetes</taxon>
        <taxon>Mycobacteriales</taxon>
        <taxon>Nocardiaceae</taxon>
        <taxon>Rhodococcus</taxon>
    </lineage>
</organism>
<proteinExistence type="predicted"/>